<dbReference type="PANTHER" id="PTHR11895">
    <property type="entry name" value="TRANSAMIDASE"/>
    <property type="match status" value="1"/>
</dbReference>
<feature type="domain" description="Amidase" evidence="4">
    <location>
        <begin position="29"/>
        <end position="458"/>
    </location>
</feature>
<dbReference type="Gene3D" id="3.90.1300.10">
    <property type="entry name" value="Amidase signature (AS) domain"/>
    <property type="match status" value="1"/>
</dbReference>
<organism evidence="5 6">
    <name type="scientific">Rhodopseudomonas telluris</name>
    <dbReference type="NCBI Taxonomy" id="644215"/>
    <lineage>
        <taxon>Bacteria</taxon>
        <taxon>Pseudomonadati</taxon>
        <taxon>Pseudomonadota</taxon>
        <taxon>Alphaproteobacteria</taxon>
        <taxon>Hyphomicrobiales</taxon>
        <taxon>Nitrobacteraceae</taxon>
        <taxon>Rhodopseudomonas</taxon>
    </lineage>
</organism>
<evidence type="ECO:0000256" key="2">
    <source>
        <dbReference type="ARBA" id="ARBA00009199"/>
    </source>
</evidence>
<evidence type="ECO:0000256" key="3">
    <source>
        <dbReference type="ARBA" id="ARBA00021874"/>
    </source>
</evidence>
<reference evidence="5 6" key="1">
    <citation type="submission" date="2024-09" db="EMBL/GenBank/DDBJ databases">
        <authorList>
            <person name="Sun Q."/>
            <person name="Mori K."/>
        </authorList>
    </citation>
    <scope>NUCLEOTIDE SEQUENCE [LARGE SCALE GENOMIC DNA]</scope>
    <source>
        <strain evidence="5 6">KCTC 23279</strain>
    </source>
</reference>
<proteinExistence type="inferred from homology"/>
<evidence type="ECO:0000259" key="4">
    <source>
        <dbReference type="Pfam" id="PF01425"/>
    </source>
</evidence>
<comment type="function">
    <text evidence="1">Hydrolyzes indole-3-acetamide (IAM) into indole-3-acetic acid (IAA).</text>
</comment>
<dbReference type="EMBL" id="JBHLWM010000007">
    <property type="protein sequence ID" value="MFC0242282.1"/>
    <property type="molecule type" value="Genomic_DNA"/>
</dbReference>
<dbReference type="InterPro" id="IPR020556">
    <property type="entry name" value="Amidase_CS"/>
</dbReference>
<gene>
    <name evidence="5" type="ORF">ACFFJ6_17460</name>
</gene>
<dbReference type="SUPFAM" id="SSF75304">
    <property type="entry name" value="Amidase signature (AS) enzymes"/>
    <property type="match status" value="1"/>
</dbReference>
<dbReference type="RefSeq" id="WP_378390100.1">
    <property type="nucleotide sequence ID" value="NZ_JBHLWM010000007.1"/>
</dbReference>
<sequence>MALTLEEYAAQDGLGLAALVRSGDVSAAELAETAQRAIAALNPTINAVIGDVPAALHAPAPDSAGAPFHGVPFLIKDLVMHAEGVACDMGSRFVHGSFTSPHDTELMRRFKAAGLTTLGRTNTPEMGFSITTEPVLYGPTRNPWDLTRSAGGSSGGSAAAVAAGLVPVAHANDGGGSIRIPAACCGLVGLKPTRGRTPTGPEFGQPLKGMGIEHVVTRTVRDCAALLDAVQGPGVGDPFEVAPPARPYLQEVGADPGRLRIAFSLNGVMQAEIDPEMRDALRQVAKHLEHLGHHVEEASPVFDEAQFHAANLTYWCGFLAAGVLGVGQLNGRAPSNELLEATTLACYEYGLGLSLIDGEMADAFANIVCRSVAPFFRQYDVLLTPTTAAAALPLGFSNGNDASLGAKGWYDHLFRHAPFTALYNMTGQPAISLPLCSDSAGRPLGMQFVSRFGAEDLLIRLAAQLEQSLPWQRRRPSTHVASL</sequence>
<evidence type="ECO:0000313" key="6">
    <source>
        <dbReference type="Proteomes" id="UP001589775"/>
    </source>
</evidence>
<comment type="similarity">
    <text evidence="2">Belongs to the amidase family.</text>
</comment>
<accession>A0ABV6EVN2</accession>
<dbReference type="PANTHER" id="PTHR11895:SF7">
    <property type="entry name" value="GLUTAMYL-TRNA(GLN) AMIDOTRANSFERASE SUBUNIT A, MITOCHONDRIAL"/>
    <property type="match status" value="1"/>
</dbReference>
<dbReference type="PROSITE" id="PS00571">
    <property type="entry name" value="AMIDASES"/>
    <property type="match status" value="1"/>
</dbReference>
<dbReference type="Proteomes" id="UP001589775">
    <property type="component" value="Unassembled WGS sequence"/>
</dbReference>
<keyword evidence="6" id="KW-1185">Reference proteome</keyword>
<dbReference type="InterPro" id="IPR023631">
    <property type="entry name" value="Amidase_dom"/>
</dbReference>
<dbReference type="InterPro" id="IPR036928">
    <property type="entry name" value="AS_sf"/>
</dbReference>
<dbReference type="InterPro" id="IPR000120">
    <property type="entry name" value="Amidase"/>
</dbReference>
<comment type="caution">
    <text evidence="5">The sequence shown here is derived from an EMBL/GenBank/DDBJ whole genome shotgun (WGS) entry which is preliminary data.</text>
</comment>
<evidence type="ECO:0000256" key="1">
    <source>
        <dbReference type="ARBA" id="ARBA00003871"/>
    </source>
</evidence>
<evidence type="ECO:0000313" key="5">
    <source>
        <dbReference type="EMBL" id="MFC0242282.1"/>
    </source>
</evidence>
<protein>
    <recommendedName>
        <fullName evidence="3">Indoleacetamide hydrolase</fullName>
    </recommendedName>
</protein>
<name>A0ABV6EVN2_9BRAD</name>
<dbReference type="Pfam" id="PF01425">
    <property type="entry name" value="Amidase"/>
    <property type="match status" value="1"/>
</dbReference>